<keyword evidence="3" id="KW-1185">Reference proteome</keyword>
<dbReference type="Proteomes" id="UP000011518">
    <property type="component" value="Unassembled WGS sequence"/>
</dbReference>
<feature type="compositionally biased region" description="Basic and acidic residues" evidence="1">
    <location>
        <begin position="20"/>
        <end position="49"/>
    </location>
</feature>
<sequence>MTPKLIPSSESLMTIPSVRALEEHRKDKTRENTGELTKMNDKNEGDVENMRIPFPDLQEDHVLERVSSAEPGFSRTA</sequence>
<evidence type="ECO:0000313" key="2">
    <source>
        <dbReference type="EMBL" id="ELW60923.1"/>
    </source>
</evidence>
<accession>L9KE48</accession>
<dbReference type="AlphaFoldDB" id="L9KE48"/>
<reference evidence="3" key="1">
    <citation type="submission" date="2012-07" db="EMBL/GenBank/DDBJ databases">
        <title>Genome of the Chinese tree shrew, a rising model animal genetically related to primates.</title>
        <authorList>
            <person name="Zhang G."/>
            <person name="Fan Y."/>
            <person name="Yao Y."/>
            <person name="Huang Z."/>
        </authorList>
    </citation>
    <scope>NUCLEOTIDE SEQUENCE [LARGE SCALE GENOMIC DNA]</scope>
</reference>
<dbReference type="EMBL" id="KB320882">
    <property type="protein sequence ID" value="ELW60923.1"/>
    <property type="molecule type" value="Genomic_DNA"/>
</dbReference>
<evidence type="ECO:0000256" key="1">
    <source>
        <dbReference type="SAM" id="MobiDB-lite"/>
    </source>
</evidence>
<name>L9KE48_TUPCH</name>
<protein>
    <submittedName>
        <fullName evidence="2">Uncharacterized protein</fullName>
    </submittedName>
</protein>
<gene>
    <name evidence="2" type="ORF">TREES_T100010064</name>
</gene>
<dbReference type="InParanoid" id="L9KE48"/>
<feature type="region of interest" description="Disordered" evidence="1">
    <location>
        <begin position="1"/>
        <end position="49"/>
    </location>
</feature>
<proteinExistence type="predicted"/>
<reference evidence="3" key="2">
    <citation type="journal article" date="2013" name="Nat. Commun.">
        <title>Genome of the Chinese tree shrew.</title>
        <authorList>
            <person name="Fan Y."/>
            <person name="Huang Z.Y."/>
            <person name="Cao C.C."/>
            <person name="Chen C.S."/>
            <person name="Chen Y.X."/>
            <person name="Fan D.D."/>
            <person name="He J."/>
            <person name="Hou H.L."/>
            <person name="Hu L."/>
            <person name="Hu X.T."/>
            <person name="Jiang X.T."/>
            <person name="Lai R."/>
            <person name="Lang Y.S."/>
            <person name="Liang B."/>
            <person name="Liao S.G."/>
            <person name="Mu D."/>
            <person name="Ma Y.Y."/>
            <person name="Niu Y.Y."/>
            <person name="Sun X.Q."/>
            <person name="Xia J.Q."/>
            <person name="Xiao J."/>
            <person name="Xiong Z.Q."/>
            <person name="Xu L."/>
            <person name="Yang L."/>
            <person name="Zhang Y."/>
            <person name="Zhao W."/>
            <person name="Zhao X.D."/>
            <person name="Zheng Y.T."/>
            <person name="Zhou J.M."/>
            <person name="Zhu Y.B."/>
            <person name="Zhang G.J."/>
            <person name="Wang J."/>
            <person name="Yao Y.G."/>
        </authorList>
    </citation>
    <scope>NUCLEOTIDE SEQUENCE [LARGE SCALE GENOMIC DNA]</scope>
</reference>
<organism evidence="2 3">
    <name type="scientific">Tupaia chinensis</name>
    <name type="common">Chinese tree shrew</name>
    <name type="synonym">Tupaia belangeri chinensis</name>
    <dbReference type="NCBI Taxonomy" id="246437"/>
    <lineage>
        <taxon>Eukaryota</taxon>
        <taxon>Metazoa</taxon>
        <taxon>Chordata</taxon>
        <taxon>Craniata</taxon>
        <taxon>Vertebrata</taxon>
        <taxon>Euteleostomi</taxon>
        <taxon>Mammalia</taxon>
        <taxon>Eutheria</taxon>
        <taxon>Euarchontoglires</taxon>
        <taxon>Scandentia</taxon>
        <taxon>Tupaiidae</taxon>
        <taxon>Tupaia</taxon>
    </lineage>
</organism>
<evidence type="ECO:0000313" key="3">
    <source>
        <dbReference type="Proteomes" id="UP000011518"/>
    </source>
</evidence>